<dbReference type="PROSITE" id="PS00107">
    <property type="entry name" value="PROTEIN_KINASE_ATP"/>
    <property type="match status" value="1"/>
</dbReference>
<dbReference type="SUPFAM" id="SSF56112">
    <property type="entry name" value="Protein kinase-like (PK-like)"/>
    <property type="match status" value="2"/>
</dbReference>
<evidence type="ECO:0000313" key="8">
    <source>
        <dbReference type="Proteomes" id="UP000615446"/>
    </source>
</evidence>
<dbReference type="Proteomes" id="UP000615446">
    <property type="component" value="Unassembled WGS sequence"/>
</dbReference>
<evidence type="ECO:0000256" key="1">
    <source>
        <dbReference type="ARBA" id="ARBA00022679"/>
    </source>
</evidence>
<evidence type="ECO:0000256" key="2">
    <source>
        <dbReference type="ARBA" id="ARBA00022741"/>
    </source>
</evidence>
<evidence type="ECO:0000256" key="3">
    <source>
        <dbReference type="ARBA" id="ARBA00022777"/>
    </source>
</evidence>
<keyword evidence="2 5" id="KW-0547">Nucleotide-binding</keyword>
<evidence type="ECO:0000259" key="6">
    <source>
        <dbReference type="PROSITE" id="PS50011"/>
    </source>
</evidence>
<dbReference type="InterPro" id="IPR000719">
    <property type="entry name" value="Prot_kinase_dom"/>
</dbReference>
<dbReference type="SUPFAM" id="SSF81901">
    <property type="entry name" value="HCP-like"/>
    <property type="match status" value="1"/>
</dbReference>
<accession>A0A8H3QP08</accession>
<dbReference type="PRINTS" id="PR00109">
    <property type="entry name" value="TYRKINASE"/>
</dbReference>
<gene>
    <name evidence="7" type="ORF">RCL2_001477600</name>
</gene>
<dbReference type="InterPro" id="IPR011990">
    <property type="entry name" value="TPR-like_helical_dom_sf"/>
</dbReference>
<feature type="domain" description="Protein kinase" evidence="6">
    <location>
        <begin position="309"/>
        <end position="579"/>
    </location>
</feature>
<dbReference type="Pfam" id="PF08238">
    <property type="entry name" value="Sel1"/>
    <property type="match status" value="4"/>
</dbReference>
<dbReference type="GO" id="GO:0004674">
    <property type="term" value="F:protein serine/threonine kinase activity"/>
    <property type="evidence" value="ECO:0007669"/>
    <property type="project" value="TreeGrafter"/>
</dbReference>
<protein>
    <submittedName>
        <fullName evidence="7">Kinase-like domain-containing protein</fullName>
    </submittedName>
</protein>
<dbReference type="InterPro" id="IPR017441">
    <property type="entry name" value="Protein_kinase_ATP_BS"/>
</dbReference>
<keyword evidence="3 7" id="KW-0418">Kinase</keyword>
<dbReference type="Gene3D" id="1.25.40.10">
    <property type="entry name" value="Tetratricopeptide repeat domain"/>
    <property type="match status" value="1"/>
</dbReference>
<keyword evidence="4 5" id="KW-0067">ATP-binding</keyword>
<dbReference type="OrthoDB" id="2338404at2759"/>
<dbReference type="PANTHER" id="PTHR44329:SF288">
    <property type="entry name" value="MITOGEN-ACTIVATED PROTEIN KINASE KINASE KINASE 20"/>
    <property type="match status" value="1"/>
</dbReference>
<dbReference type="Pfam" id="PF00069">
    <property type="entry name" value="Pkinase"/>
    <property type="match status" value="1"/>
</dbReference>
<reference evidence="7" key="1">
    <citation type="submission" date="2019-10" db="EMBL/GenBank/DDBJ databases">
        <title>Conservation and host-specific expression of non-tandemly repeated heterogenous ribosome RNA gene in arbuscular mycorrhizal fungi.</title>
        <authorList>
            <person name="Maeda T."/>
            <person name="Kobayashi Y."/>
            <person name="Nakagawa T."/>
            <person name="Ezawa T."/>
            <person name="Yamaguchi K."/>
            <person name="Bino T."/>
            <person name="Nishimoto Y."/>
            <person name="Shigenobu S."/>
            <person name="Kawaguchi M."/>
        </authorList>
    </citation>
    <scope>NUCLEOTIDE SEQUENCE</scope>
    <source>
        <strain evidence="7">HR1</strain>
    </source>
</reference>
<dbReference type="InterPro" id="IPR011009">
    <property type="entry name" value="Kinase-like_dom_sf"/>
</dbReference>
<dbReference type="InterPro" id="IPR001245">
    <property type="entry name" value="Ser-Thr/Tyr_kinase_cat_dom"/>
</dbReference>
<dbReference type="InterPro" id="IPR006597">
    <property type="entry name" value="Sel1-like"/>
</dbReference>
<feature type="domain" description="Protein kinase" evidence="6">
    <location>
        <begin position="23"/>
        <end position="289"/>
    </location>
</feature>
<evidence type="ECO:0000256" key="5">
    <source>
        <dbReference type="PROSITE-ProRule" id="PRU10141"/>
    </source>
</evidence>
<sequence length="1703" mass="198775">MSNATDIEENCIDFLNYYSYLDFKDIKPIENGSSGKIFCAKWKNTIVTLKTFQASTFKEVIIELRLRKLVDIHENILIFYGITRIESDYSLVIEYADSGTLGSYLKEHFNELEWVDKFNLALQLANAILFLHKNRIIHRGLHADNIYIHQKKIKLGDFGLSERIAELSNNTSELVDVIPYVDPESFSIFDTNNRSKNYILNEKSDVYSFGVIMWQISSGRRPFYPEGVKYDINLALDIQRGKREKIIDGTPLEYGNLYTKCWKSEPDNRPNMQKVVSIFQAIPKENEWINWVEEAIVNKHIKYYESQHFNNIKEIGKGGFSKVYCARWKTSEKYFALKAFRNFENIGVKEIVNEIEIHREVDFHDNIIRFYGVTKSELDSQGDQMKTYFLVLEYADSGSLRNYLEKNFKTLDWRDKYTFAYQICCAVSCLHEEGIIHCDLHSKNILIKQKTIKLADFGLSRRIKASSDDTKLYGVIQYLDPKLFNRKNNNDKSQSYMLDEKSDVYSVGVLLWEISSGKPPFYTDNEDELLLITKISKGLRETPIPDTPDDYINLYTECWNGVPENRPTMKQVVKRLETITYQNTVNNQEANLNTNLQHVDSTYHNTDETYLISERYNIIPQLITLFIKIINEGKSRDQRKIILDNYLSSNKFTNEEIYEWLNDKYMISLDNMFFLGYLNFSGIGTTLNIKKAFEYFHKASLKGHPTAQYYLGICYENGFGVEKTESMALHWYKQAAENNVAIAQYSIGNIYLFETLSNRDYNLAFYYYSLSAQNECSFVKDSGKALQWYERSADNGYNRAKERLDELHKDSFLIYKEKKIKDIPLTKQEMIKKWKLNHGIFLNGCIQPSKEAIFADDGDLNISLFKGEPIVYTNSNNPNMLTNLLTFNANFNLNLNLQSSDICINFPVIKITYKGSISESFSTHIFEEIYIQPYSDKTLHNLYGHIYVNEFLAGGQLLIKDFNSASLKQIDILKFYLIWAYNSAKNKNKIPFHNDYFDTLFLPRVETSHGMILNTPRKLYNWLYSLYQENIIDIISYNNFNSVSQLKKKSIDILQILKRDISELFILQVKMETIFQLKEISTNVITQLREITVNDLNEIQPGIANYKERLRLEEWIENEIYIELVRWIKRFHILQGLIINNSHIIESSNKAAVIFTEVPKVVLRNKSYFEIRNPTTELENNLISNNIFSIKNIESFPFININNDFRDQENIHLTVKCEQYIIVINKDCIKPSIEFNNSIEEALNSMRPLNELHDLFSEYGYLYPLKIILGKSLKSITTSNFFGTFEKINLRLPMFIGSLHSYLKNLNISYLITQNGNVINKNNLNDWLQNANVDKELEIIEMDEIISFYDILNLEQKRKIDIVLNENDHKNYKIIMTGINELKDLNDNDTKHYKRIVIDPPLKDKNYEVFGSIVVENNLKIDSFIKFGLYDTNGFSTIIDTSNNKDINISECYILWIIIGNPLNLSVFSPNNREFQVNYINESITLNPNESIYNVKPSFPLSQEYTVLINANFSMINYEYDNIIKLIGWSYNSIDFEIKSTYVSKSTYEDPIIDLHICILHSDYKSLKIDNIKMECLLDSFGYVLTEKNLNKDLFYKIDKFDNIKDVVKQSFMDDDIKMLTLKVNAELKSNIVEFTNAPIGNNHTTDEFQPQPYYSSRLLDFTSKKINEILEDSECLELIVDIKPSEKLNEAVLISECLDCKI</sequence>
<evidence type="ECO:0000313" key="7">
    <source>
        <dbReference type="EMBL" id="GES87800.1"/>
    </source>
</evidence>
<dbReference type="PANTHER" id="PTHR44329">
    <property type="entry name" value="SERINE/THREONINE-PROTEIN KINASE TNNI3K-RELATED"/>
    <property type="match status" value="1"/>
</dbReference>
<evidence type="ECO:0000256" key="4">
    <source>
        <dbReference type="ARBA" id="ARBA00022840"/>
    </source>
</evidence>
<proteinExistence type="predicted"/>
<dbReference type="EMBL" id="BLAL01000172">
    <property type="protein sequence ID" value="GES87800.1"/>
    <property type="molecule type" value="Genomic_DNA"/>
</dbReference>
<name>A0A8H3QP08_9GLOM</name>
<dbReference type="GO" id="GO:0005524">
    <property type="term" value="F:ATP binding"/>
    <property type="evidence" value="ECO:0007669"/>
    <property type="project" value="UniProtKB-UniRule"/>
</dbReference>
<dbReference type="SMART" id="SM00671">
    <property type="entry name" value="SEL1"/>
    <property type="match status" value="3"/>
</dbReference>
<dbReference type="PROSITE" id="PS50011">
    <property type="entry name" value="PROTEIN_KINASE_DOM"/>
    <property type="match status" value="2"/>
</dbReference>
<keyword evidence="1" id="KW-0808">Transferase</keyword>
<dbReference type="Pfam" id="PF07714">
    <property type="entry name" value="PK_Tyr_Ser-Thr"/>
    <property type="match status" value="1"/>
</dbReference>
<comment type="caution">
    <text evidence="7">The sequence shown here is derived from an EMBL/GenBank/DDBJ whole genome shotgun (WGS) entry which is preliminary data.</text>
</comment>
<dbReference type="Gene3D" id="1.10.510.10">
    <property type="entry name" value="Transferase(Phosphotransferase) domain 1"/>
    <property type="match status" value="2"/>
</dbReference>
<feature type="binding site" evidence="5">
    <location>
        <position position="338"/>
    </location>
    <ligand>
        <name>ATP</name>
        <dbReference type="ChEBI" id="CHEBI:30616"/>
    </ligand>
</feature>
<organism evidence="7 8">
    <name type="scientific">Rhizophagus clarus</name>
    <dbReference type="NCBI Taxonomy" id="94130"/>
    <lineage>
        <taxon>Eukaryota</taxon>
        <taxon>Fungi</taxon>
        <taxon>Fungi incertae sedis</taxon>
        <taxon>Mucoromycota</taxon>
        <taxon>Glomeromycotina</taxon>
        <taxon>Glomeromycetes</taxon>
        <taxon>Glomerales</taxon>
        <taxon>Glomeraceae</taxon>
        <taxon>Rhizophagus</taxon>
    </lineage>
</organism>
<dbReference type="InterPro" id="IPR051681">
    <property type="entry name" value="Ser/Thr_Kinases-Pseudokinases"/>
</dbReference>